<dbReference type="InterPro" id="IPR036770">
    <property type="entry name" value="Ankyrin_rpt-contain_sf"/>
</dbReference>
<dbReference type="InterPro" id="IPR051165">
    <property type="entry name" value="Multifunctional_ANK_Repeat"/>
</dbReference>
<dbReference type="PROSITE" id="PS50297">
    <property type="entry name" value="ANK_REP_REGION"/>
    <property type="match status" value="6"/>
</dbReference>
<organism evidence="4 5">
    <name type="scientific">Cuscuta australis</name>
    <dbReference type="NCBI Taxonomy" id="267555"/>
    <lineage>
        <taxon>Eukaryota</taxon>
        <taxon>Viridiplantae</taxon>
        <taxon>Streptophyta</taxon>
        <taxon>Embryophyta</taxon>
        <taxon>Tracheophyta</taxon>
        <taxon>Spermatophyta</taxon>
        <taxon>Magnoliopsida</taxon>
        <taxon>eudicotyledons</taxon>
        <taxon>Gunneridae</taxon>
        <taxon>Pentapetalae</taxon>
        <taxon>asterids</taxon>
        <taxon>lamiids</taxon>
        <taxon>Solanales</taxon>
        <taxon>Convolvulaceae</taxon>
        <taxon>Cuscuteae</taxon>
        <taxon>Cuscuta</taxon>
        <taxon>Cuscuta subgen. Grammica</taxon>
        <taxon>Cuscuta sect. Cleistogrammica</taxon>
    </lineage>
</organism>
<evidence type="ECO:0000256" key="1">
    <source>
        <dbReference type="ARBA" id="ARBA00022737"/>
    </source>
</evidence>
<feature type="repeat" description="ANK" evidence="3">
    <location>
        <begin position="486"/>
        <end position="518"/>
    </location>
</feature>
<feature type="repeat" description="ANK" evidence="3">
    <location>
        <begin position="350"/>
        <end position="382"/>
    </location>
</feature>
<comment type="caution">
    <text evidence="4">The sequence shown here is derived from an EMBL/GenBank/DDBJ whole genome shotgun (WGS) entry which is preliminary data.</text>
</comment>
<feature type="repeat" description="ANK" evidence="3">
    <location>
        <begin position="313"/>
        <end position="341"/>
    </location>
</feature>
<feature type="repeat" description="ANK" evidence="3">
    <location>
        <begin position="587"/>
        <end position="619"/>
    </location>
</feature>
<dbReference type="EMBL" id="NQVE01000215">
    <property type="protein sequence ID" value="RAL38155.1"/>
    <property type="molecule type" value="Genomic_DNA"/>
</dbReference>
<dbReference type="SMART" id="SM00248">
    <property type="entry name" value="ANK"/>
    <property type="match status" value="11"/>
</dbReference>
<evidence type="ECO:0000313" key="4">
    <source>
        <dbReference type="EMBL" id="RAL38155.1"/>
    </source>
</evidence>
<feature type="repeat" description="ANK" evidence="3">
    <location>
        <begin position="554"/>
        <end position="586"/>
    </location>
</feature>
<evidence type="ECO:0000256" key="2">
    <source>
        <dbReference type="ARBA" id="ARBA00023043"/>
    </source>
</evidence>
<dbReference type="PANTHER" id="PTHR24123:SF139">
    <property type="entry name" value="ANKYRIN"/>
    <property type="match status" value="1"/>
</dbReference>
<reference evidence="4 5" key="1">
    <citation type="submission" date="2018-06" db="EMBL/GenBank/DDBJ databases">
        <title>The Genome of Cuscuta australis (Dodder) Provides Insight into the Evolution of Plant Parasitism.</title>
        <authorList>
            <person name="Liu H."/>
        </authorList>
    </citation>
    <scope>NUCLEOTIDE SEQUENCE [LARGE SCALE GENOMIC DNA]</scope>
    <source>
        <strain evidence="5">cv. Yunnan</strain>
        <tissue evidence="4">Vines</tissue>
    </source>
</reference>
<dbReference type="PROSITE" id="PS50088">
    <property type="entry name" value="ANK_REPEAT"/>
    <property type="match status" value="8"/>
</dbReference>
<dbReference type="InterPro" id="IPR002110">
    <property type="entry name" value="Ankyrin_rpt"/>
</dbReference>
<dbReference type="Pfam" id="PF13606">
    <property type="entry name" value="Ank_3"/>
    <property type="match status" value="1"/>
</dbReference>
<keyword evidence="5" id="KW-1185">Reference proteome</keyword>
<evidence type="ECO:0000256" key="3">
    <source>
        <dbReference type="PROSITE-ProRule" id="PRU00023"/>
    </source>
</evidence>
<keyword evidence="2 3" id="KW-0040">ANK repeat</keyword>
<dbReference type="SUPFAM" id="SSF48403">
    <property type="entry name" value="Ankyrin repeat"/>
    <property type="match status" value="2"/>
</dbReference>
<feature type="repeat" description="ANK" evidence="3">
    <location>
        <begin position="456"/>
        <end position="485"/>
    </location>
</feature>
<accession>A0A328CXH9</accession>
<sequence>MPVFGHSGGGGGFLAGKQVFPVDYEAEVSRRLLEASHSGDLPAALECLKDPIVDVNFVGDVRLKVRKAEIALREESPGEVRVGCEELRTDVTALFLAAHNGNVALVRKLLSIGADVNQKLFKGFATTVAVRESHFEILEMLLKAGASQQACEEALLEASCYGHARASELLMGSDLIRPQVAVQALFTACCRGFTAVVDALLKCGVDVNATSRVLLQSCKPALHTNVNCTALVAAIVSRQVSVVNLLLEAGAKTDVKVWLGAWSWDAASGEEIRVGAGLADPYGITWCAVEFFEESGTILRSLLQNMRLDATHHGRTLVHHAVLCGSVGALKVLLECGADVECPVRTARKTEFRPLHMAARLGLSNVLECLSDFGCDLDSTTETGETGLMICARYRQEECLKVLLRYGADLALVNTTGQSASSIARSNRWELGFQHAVLSVVRNGKVLKSSNMLIFSPLLFAARAGDVTALKTLIDKGVDLDRQDEEGFSAVMLAAREGHVDAFRLLVFSGANVKLCSRQGDTALTLCARNHKCDLFEKALLEFALQQGNRCAGGSFYALHCAARRGDSEAVELLLSRGYDVNLPDRDGNTPLMLAASEGRGHTCELLISHGASCDAKNSKGETALSLARRKHKNDVERVVLDELARKLVVAGGSLKKYTKGGRGALHAKEVRISKCGVLCWGKSSRRNVVCREAVVGPSIAFQKNRLRRRRGDVEEEAGLFRVVTTMGKEVHFVCEGGSEMAEMWVRGLNLVTKEGREEGVCFIGL</sequence>
<name>A0A328CXH9_9ASTE</name>
<feature type="repeat" description="ANK" evidence="3">
    <location>
        <begin position="89"/>
        <end position="121"/>
    </location>
</feature>
<dbReference type="PANTHER" id="PTHR24123">
    <property type="entry name" value="ANKYRIN REPEAT-CONTAINING"/>
    <property type="match status" value="1"/>
</dbReference>
<dbReference type="Gene3D" id="1.25.40.20">
    <property type="entry name" value="Ankyrin repeat-containing domain"/>
    <property type="match status" value="5"/>
</dbReference>
<dbReference type="AlphaFoldDB" id="A0A328CXH9"/>
<protein>
    <submittedName>
        <fullName evidence="4">Uncharacterized protein</fullName>
    </submittedName>
</protein>
<proteinExistence type="predicted"/>
<gene>
    <name evidence="4" type="ORF">DM860_000849</name>
</gene>
<evidence type="ECO:0000313" key="5">
    <source>
        <dbReference type="Proteomes" id="UP000249390"/>
    </source>
</evidence>
<dbReference type="Pfam" id="PF12796">
    <property type="entry name" value="Ank_2"/>
    <property type="match status" value="5"/>
</dbReference>
<feature type="repeat" description="ANK" evidence="3">
    <location>
        <begin position="383"/>
        <end position="415"/>
    </location>
</feature>
<dbReference type="Proteomes" id="UP000249390">
    <property type="component" value="Unassembled WGS sequence"/>
</dbReference>
<keyword evidence="1" id="KW-0677">Repeat</keyword>